<reference evidence="1" key="2">
    <citation type="journal article" date="2021" name="Sci. Rep.">
        <title>The distribution of antibiotic resistance genes in chicken gut microbiota commensals.</title>
        <authorList>
            <person name="Juricova H."/>
            <person name="Matiasovicova J."/>
            <person name="Kubasova T."/>
            <person name="Cejkova D."/>
            <person name="Rychlik I."/>
        </authorList>
    </citation>
    <scope>NUCLEOTIDE SEQUENCE</scope>
    <source>
        <strain evidence="1">An420c</strain>
    </source>
</reference>
<dbReference type="EMBL" id="JACJLV010000052">
    <property type="protein sequence ID" value="MBM6827702.1"/>
    <property type="molecule type" value="Genomic_DNA"/>
</dbReference>
<sequence>MKWKKRLAHAGILAAVFVAAVLVFAYVTNRGNDSMTADMGAASYPQVAVSYQGYSLNTMSGYARKMDVPSVRDTISPIENGKINLDLRAYENQISGLTWTVYSPDGEEELLNGKVKNPAEQVSLEIEPADLKGREGVLEIVLATDIRDAIYYYTRVTDAAGKDILENLDYIRAFHEGALAKDSNAGVEAALETDEEGDNSTYQHVTIHSDYAHVSWGNLEPQVEKGERWMIKEINSVSISVEIQFLVRCKGEENDTDLYQAKEYFRVRHAADQGATYLLDYDRTMEQIFDPTRQVLNENGILLGVTDVDVSYMVNGDGEVVSFVTAGELWNYNKTTDEASLLFSFMNTENTDERNLVRQHKIRILSVDEEGNTMFAVYGYMNRGEHEGEVGAAVYSYDISQNSVEEKVFVSIDKGYAQAVKELDKIMYYSASRDVLYTMMDGMLYEYTLEKNLSRTVVEGLTEGQYAVSADGRLVGYQADGDVNTATTLKIMNLENGKEWEISCGENECIRPLGFIGGDAVYGVTRTGDTGQTVSGEAVVPMYKVEIQGSNGKVKESYQPEGMYVLDVQIQGNMITLDRAAKNGDTYTAAQPDYITNNTEQKESNISLESYSTELKGTQMRLTYEDGISDKEPKVLKPKQVLFENTREISFETGERAFRYDVYGYGELLESYEKAGDAIRHADEVNGVAVTESQQYLWERGNRDLQYSITGKDDVIEAIRAGLEQKKKPAAIMEELNGKSMDLSGCTTEELLYVINQGNPVIAMLDAENAVILVGYTESSVIYVHPDSGERSSASYGEMDQMTAGSGNTYVG</sequence>
<keyword evidence="2" id="KW-1185">Reference proteome</keyword>
<comment type="caution">
    <text evidence="1">The sequence shown here is derived from an EMBL/GenBank/DDBJ whole genome shotgun (WGS) entry which is preliminary data.</text>
</comment>
<proteinExistence type="predicted"/>
<gene>
    <name evidence="1" type="ORF">H6A13_11460</name>
</gene>
<evidence type="ECO:0000313" key="1">
    <source>
        <dbReference type="EMBL" id="MBM6827702.1"/>
    </source>
</evidence>
<evidence type="ECO:0000313" key="2">
    <source>
        <dbReference type="Proteomes" id="UP000713880"/>
    </source>
</evidence>
<dbReference type="SUPFAM" id="SSF69304">
    <property type="entry name" value="Tricorn protease N-terminal domain"/>
    <property type="match status" value="1"/>
</dbReference>
<organism evidence="1 2">
    <name type="scientific">Mordavella massiliensis</name>
    <dbReference type="NCBI Taxonomy" id="1871024"/>
    <lineage>
        <taxon>Bacteria</taxon>
        <taxon>Bacillati</taxon>
        <taxon>Bacillota</taxon>
        <taxon>Clostridia</taxon>
        <taxon>Eubacteriales</taxon>
        <taxon>Clostridiaceae</taxon>
        <taxon>Mordavella</taxon>
    </lineage>
</organism>
<dbReference type="Proteomes" id="UP000713880">
    <property type="component" value="Unassembled WGS sequence"/>
</dbReference>
<reference evidence="1" key="1">
    <citation type="submission" date="2020-08" db="EMBL/GenBank/DDBJ databases">
        <authorList>
            <person name="Cejkova D."/>
            <person name="Kubasova T."/>
            <person name="Jahodarova E."/>
            <person name="Rychlik I."/>
        </authorList>
    </citation>
    <scope>NUCLEOTIDE SEQUENCE</scope>
    <source>
        <strain evidence="1">An420c</strain>
    </source>
</reference>
<dbReference type="RefSeq" id="WP_204909691.1">
    <property type="nucleotide sequence ID" value="NZ_JACJLV010000052.1"/>
</dbReference>
<name>A0A938X3U2_9CLOT</name>
<protein>
    <submittedName>
        <fullName evidence="1">Uncharacterized protein</fullName>
    </submittedName>
</protein>
<dbReference type="AlphaFoldDB" id="A0A938X3U2"/>
<accession>A0A938X3U2</accession>